<keyword evidence="5" id="KW-0540">Nuclease</keyword>
<keyword evidence="6" id="KW-1185">Reference proteome</keyword>
<proteinExistence type="predicted"/>
<feature type="active site" description="Proton acceptor" evidence="1">
    <location>
        <position position="428"/>
    </location>
</feature>
<evidence type="ECO:0000313" key="6">
    <source>
        <dbReference type="Proteomes" id="UP000005244"/>
    </source>
</evidence>
<dbReference type="InterPro" id="IPR020821">
    <property type="entry name" value="ENPP1-3/EXOG-like_nuc-like"/>
</dbReference>
<dbReference type="GO" id="GO:0004252">
    <property type="term" value="F:serine-type endopeptidase activity"/>
    <property type="evidence" value="ECO:0007669"/>
    <property type="project" value="InterPro"/>
</dbReference>
<dbReference type="InterPro" id="IPR009003">
    <property type="entry name" value="Peptidase_S1_PA"/>
</dbReference>
<dbReference type="CDD" id="cd00091">
    <property type="entry name" value="NUC"/>
    <property type="match status" value="1"/>
</dbReference>
<feature type="domain" description="DNA/RNA non-specific endonuclease/pyrophosphatase/phosphodiesterase" evidence="4">
    <location>
        <begin position="365"/>
        <end position="570"/>
    </location>
</feature>
<dbReference type="Proteomes" id="UP000005244">
    <property type="component" value="Unassembled WGS sequence"/>
</dbReference>
<dbReference type="SMART" id="SM00892">
    <property type="entry name" value="Endonuclease_NS"/>
    <property type="match status" value="1"/>
</dbReference>
<dbReference type="InterPro" id="IPR008353">
    <property type="entry name" value="Peptidase_S1B_tx"/>
</dbReference>
<dbReference type="FunFam" id="3.40.570.10:FF:000013">
    <property type="entry name" value="Serine protease"/>
    <property type="match status" value="1"/>
</dbReference>
<dbReference type="Gene3D" id="2.40.10.10">
    <property type="entry name" value="Trypsin-like serine proteases"/>
    <property type="match status" value="2"/>
</dbReference>
<comment type="caution">
    <text evidence="5">The sequence shown here is derived from an EMBL/GenBank/DDBJ whole genome shotgun (WGS) entry which is preliminary data.</text>
</comment>
<dbReference type="RefSeq" id="WP_009531371.1">
    <property type="nucleotide sequence ID" value="NZ_ALNK01000027.1"/>
</dbReference>
<dbReference type="SUPFAM" id="SSF54060">
    <property type="entry name" value="His-Me finger endonucleases"/>
    <property type="match status" value="1"/>
</dbReference>
<keyword evidence="5" id="KW-0255">Endonuclease</keyword>
<dbReference type="PRINTS" id="PR01774">
    <property type="entry name" value="EXFOLTOXIN"/>
</dbReference>
<dbReference type="SUPFAM" id="SSF50494">
    <property type="entry name" value="Trypsin-like serine proteases"/>
    <property type="match status" value="1"/>
</dbReference>
<dbReference type="InterPro" id="IPR043504">
    <property type="entry name" value="Peptidase_S1_PA_chymotrypsin"/>
</dbReference>
<dbReference type="Pfam" id="PF01223">
    <property type="entry name" value="Endonuclease_NS"/>
    <property type="match status" value="1"/>
</dbReference>
<dbReference type="Gene3D" id="3.40.570.10">
    <property type="entry name" value="Extracellular Endonuclease, subunit A"/>
    <property type="match status" value="1"/>
</dbReference>
<gene>
    <name evidence="5" type="ORF">HMPREF1143_0293</name>
</gene>
<evidence type="ECO:0000259" key="4">
    <source>
        <dbReference type="SMART" id="SM00892"/>
    </source>
</evidence>
<protein>
    <submittedName>
        <fullName evidence="5">DNA/RNA non-specific endonuclease</fullName>
    </submittedName>
</protein>
<reference evidence="5 6" key="1">
    <citation type="submission" date="2012-07" db="EMBL/GenBank/DDBJ databases">
        <authorList>
            <person name="Durkin A.S."/>
            <person name="McCorrison J."/>
            <person name="Torralba M."/>
            <person name="Gillis M."/>
            <person name="Methe B."/>
            <person name="Sutton G."/>
            <person name="Nelson K.E."/>
        </authorList>
    </citation>
    <scope>NUCLEOTIDE SEQUENCE [LARGE SCALE GENOMIC DNA]</scope>
    <source>
        <strain evidence="5 6">OBRC8</strain>
    </source>
</reference>
<sequence>MLRGIIEQKEISKERFEAKQDQIQKQALKRFIENDSKRNSNLEKIDIKDNTLKSRRKLLNDYDSIAMERIMGKSDLFPISYLQMGTNSGNSICRIQIRDDRGSFIGSGTGFLVSENVLMTNNHVIDSMRTALNSIAEFNYQDDVNFMPCPTCTFRLNPEQFFVTDEELDFTLVALKDNPSSDKQPKDFGHLHLVAEEGKILEGEYVSIIQHPNGGPKAVTIRENKVSSILDDFIHYLTDTEPGSSGSPVFNDQWIVVALHHSGVPNPNKKNTWIANEGIRISSISNYFAKKYNNFTAEEKMFIGEIFSNLDIFSEPNPSDPIPSQIDVGYDSTFLGLDYKVDLPGLSEEMKKDVSYMDNGSYVLDYTHFSIVMCRSRCLAYFTAVNIDGNQAKNIKRSGDSWNFDPRIPTDAQYGDELYAKNDLDRGHLVRRLDPVWGDKAIQANNDTFHFTNSSPQHKNLNQKIWLDLENYILKNAQNHNLKVSVFTGPVFRSDDMIYRGKFKIPAEFWKVAVMIKDDGKMSATAYLQTQKNMIENLEFAYGEYKTYQVPVARIEEITGLDFGELSQYDPIANIESAGMVIGAPEHIKL</sequence>
<keyword evidence="5" id="KW-0378">Hydrolase</keyword>
<dbReference type="SMART" id="SM00477">
    <property type="entry name" value="NUC"/>
    <property type="match status" value="1"/>
</dbReference>
<dbReference type="GO" id="GO:0003676">
    <property type="term" value="F:nucleic acid binding"/>
    <property type="evidence" value="ECO:0007669"/>
    <property type="project" value="InterPro"/>
</dbReference>
<dbReference type="EMBL" id="ALNK01000027">
    <property type="protein sequence ID" value="EJU21549.1"/>
    <property type="molecule type" value="Genomic_DNA"/>
</dbReference>
<dbReference type="InterPro" id="IPR044929">
    <property type="entry name" value="DNA/RNA_non-sp_Endonuclease_sf"/>
</dbReference>
<dbReference type="GO" id="GO:0004519">
    <property type="term" value="F:endonuclease activity"/>
    <property type="evidence" value="ECO:0007669"/>
    <property type="project" value="UniProtKB-KW"/>
</dbReference>
<dbReference type="GO" id="GO:0006508">
    <property type="term" value="P:proteolysis"/>
    <property type="evidence" value="ECO:0007669"/>
    <property type="project" value="InterPro"/>
</dbReference>
<dbReference type="PANTHER" id="PTHR13966">
    <property type="entry name" value="ENDONUCLEASE RELATED"/>
    <property type="match status" value="1"/>
</dbReference>
<dbReference type="PATRIC" id="fig|796941.3.peg.1581"/>
<dbReference type="InterPro" id="IPR044925">
    <property type="entry name" value="His-Me_finger_sf"/>
</dbReference>
<dbReference type="Pfam" id="PF13365">
    <property type="entry name" value="Trypsin_2"/>
    <property type="match status" value="1"/>
</dbReference>
<name>J5UCS0_9FIRM</name>
<feature type="binding site" evidence="2">
    <location>
        <position position="462"/>
    </location>
    <ligand>
        <name>Mg(2+)</name>
        <dbReference type="ChEBI" id="CHEBI:18420"/>
        <note>catalytic</note>
    </ligand>
</feature>
<evidence type="ECO:0000313" key="5">
    <source>
        <dbReference type="EMBL" id="EJU21549.1"/>
    </source>
</evidence>
<dbReference type="PANTHER" id="PTHR13966:SF5">
    <property type="entry name" value="ENDONUCLEASE G, MITOCHONDRIAL"/>
    <property type="match status" value="1"/>
</dbReference>
<accession>J5UCS0</accession>
<evidence type="ECO:0000259" key="3">
    <source>
        <dbReference type="SMART" id="SM00477"/>
    </source>
</evidence>
<dbReference type="InterPro" id="IPR040255">
    <property type="entry name" value="Non-specific_endonuclease"/>
</dbReference>
<evidence type="ECO:0000256" key="2">
    <source>
        <dbReference type="PIRSR" id="PIRSR640255-2"/>
    </source>
</evidence>
<evidence type="ECO:0000256" key="1">
    <source>
        <dbReference type="PIRSR" id="PIRSR640255-1"/>
    </source>
</evidence>
<dbReference type="InterPro" id="IPR001604">
    <property type="entry name" value="Endo_G_ENPP1-like_dom"/>
</dbReference>
<keyword evidence="2" id="KW-0479">Metal-binding</keyword>
<dbReference type="GO" id="GO:0046872">
    <property type="term" value="F:metal ion binding"/>
    <property type="evidence" value="ECO:0007669"/>
    <property type="project" value="UniProtKB-KW"/>
</dbReference>
<dbReference type="AlphaFoldDB" id="J5UCS0"/>
<organism evidence="5 6">
    <name type="scientific">Peptoanaerobacter stomatis</name>
    <dbReference type="NCBI Taxonomy" id="796937"/>
    <lineage>
        <taxon>Bacteria</taxon>
        <taxon>Bacillati</taxon>
        <taxon>Bacillota</taxon>
        <taxon>Clostridia</taxon>
        <taxon>Peptostreptococcales</taxon>
        <taxon>Filifactoraceae</taxon>
        <taxon>Peptoanaerobacter</taxon>
    </lineage>
</organism>
<feature type="domain" description="ENPP1-3/EXOG-like endonuclease/phosphodiesterase" evidence="3">
    <location>
        <begin position="366"/>
        <end position="570"/>
    </location>
</feature>